<protein>
    <recommendedName>
        <fullName evidence="3">Abi family protein</fullName>
    </recommendedName>
</protein>
<evidence type="ECO:0000313" key="2">
    <source>
        <dbReference type="Proteomes" id="UP000239151"/>
    </source>
</evidence>
<dbReference type="EMBL" id="NXGI01000016">
    <property type="protein sequence ID" value="PRM96802.1"/>
    <property type="molecule type" value="Genomic_DNA"/>
</dbReference>
<dbReference type="AlphaFoldDB" id="A0A2S9TD93"/>
<organism evidence="1 2">
    <name type="scientific">Aliarcobacter cryaerophilus</name>
    <dbReference type="NCBI Taxonomy" id="28198"/>
    <lineage>
        <taxon>Bacteria</taxon>
        <taxon>Pseudomonadati</taxon>
        <taxon>Campylobacterota</taxon>
        <taxon>Epsilonproteobacteria</taxon>
        <taxon>Campylobacterales</taxon>
        <taxon>Arcobacteraceae</taxon>
        <taxon>Aliarcobacter</taxon>
    </lineage>
</organism>
<evidence type="ECO:0000313" key="1">
    <source>
        <dbReference type="EMBL" id="PRM96802.1"/>
    </source>
</evidence>
<name>A0A2S9TD93_9BACT</name>
<dbReference type="InterPro" id="IPR011664">
    <property type="entry name" value="Abi_system_AbiD/AbiF-like"/>
</dbReference>
<accession>A0A2S9TD93</accession>
<comment type="caution">
    <text evidence="1">The sequence shown here is derived from an EMBL/GenBank/DDBJ whole genome shotgun (WGS) entry which is preliminary data.</text>
</comment>
<reference evidence="1 2" key="1">
    <citation type="submission" date="2017-09" db="EMBL/GenBank/DDBJ databases">
        <title>Reassesment of A. cryaerophilus.</title>
        <authorList>
            <person name="Perez-Cataluna A."/>
            <person name="Collado L."/>
            <person name="Salgado O."/>
            <person name="Lefinanco V."/>
            <person name="Figueras M.J."/>
        </authorList>
    </citation>
    <scope>NUCLEOTIDE SEQUENCE [LARGE SCALE GENOMIC DNA]</scope>
    <source>
        <strain evidence="1 2">LMG 9065</strain>
    </source>
</reference>
<gene>
    <name evidence="1" type="ORF">CJ670_07285</name>
</gene>
<dbReference type="Pfam" id="PF07751">
    <property type="entry name" value="Abi_2"/>
    <property type="match status" value="1"/>
</dbReference>
<sequence length="321" mass="38838">MVLEYSYKRLNLDSYIELLYKEGFQKSKYEYDQLKEIIEEIGIFRFKGYVKAFRKDVSEYSIDDVLELYNLDRQISINLFKSTSQIEIKLKTYLIEIAYSLTNNPFFYLLKDSYVDNFKLSDESIYDWEVKELKNKKNEIYLHYRDYYLGKYDFNSNKEKYLKDKILIDLNSNMNINYPPFHYFIENVTLGSLINIISKLNVNDNSILKLLANRFGMYDKDVFLNYLLRLKELRNRCAHNGRLFNRNYRGVKAYGLHKNLRKNIYEHKLLDVYFSMQILLEKHSKIKDTKILEELFVNDILNNCDKKREDFIMNIIKIKTR</sequence>
<proteinExistence type="predicted"/>
<evidence type="ECO:0008006" key="3">
    <source>
        <dbReference type="Google" id="ProtNLM"/>
    </source>
</evidence>
<dbReference type="Proteomes" id="UP000239151">
    <property type="component" value="Unassembled WGS sequence"/>
</dbReference>